<feature type="compositionally biased region" description="Basic and acidic residues" evidence="1">
    <location>
        <begin position="539"/>
        <end position="549"/>
    </location>
</feature>
<dbReference type="EMBL" id="BLZA01000009">
    <property type="protein sequence ID" value="GHJ84780.1"/>
    <property type="molecule type" value="Genomic_DNA"/>
</dbReference>
<feature type="region of interest" description="Disordered" evidence="1">
    <location>
        <begin position="78"/>
        <end position="108"/>
    </location>
</feature>
<organism evidence="2 3">
    <name type="scientific">Naganishia liquefaciens</name>
    <dbReference type="NCBI Taxonomy" id="104408"/>
    <lineage>
        <taxon>Eukaryota</taxon>
        <taxon>Fungi</taxon>
        <taxon>Dikarya</taxon>
        <taxon>Basidiomycota</taxon>
        <taxon>Agaricomycotina</taxon>
        <taxon>Tremellomycetes</taxon>
        <taxon>Filobasidiales</taxon>
        <taxon>Filobasidiaceae</taxon>
        <taxon>Naganishia</taxon>
    </lineage>
</organism>
<feature type="region of interest" description="Disordered" evidence="1">
    <location>
        <begin position="443"/>
        <end position="468"/>
    </location>
</feature>
<feature type="region of interest" description="Disordered" evidence="1">
    <location>
        <begin position="175"/>
        <end position="194"/>
    </location>
</feature>
<reference evidence="2" key="1">
    <citation type="submission" date="2020-07" db="EMBL/GenBank/DDBJ databases">
        <title>Draft Genome Sequence of a Deep-Sea Yeast, Naganishia (Cryptococcus) liquefaciens strain N6.</title>
        <authorList>
            <person name="Han Y.W."/>
            <person name="Kajitani R."/>
            <person name="Morimoto H."/>
            <person name="Parhat M."/>
            <person name="Tsubouchi H."/>
            <person name="Bakenova O."/>
            <person name="Ogata M."/>
            <person name="Argunhan B."/>
            <person name="Aoki R."/>
            <person name="Kajiwara S."/>
            <person name="Itoh T."/>
            <person name="Iwasaki H."/>
        </authorList>
    </citation>
    <scope>NUCLEOTIDE SEQUENCE</scope>
    <source>
        <strain evidence="2">N6</strain>
    </source>
</reference>
<feature type="region of interest" description="Disordered" evidence="1">
    <location>
        <begin position="367"/>
        <end position="389"/>
    </location>
</feature>
<proteinExistence type="predicted"/>
<dbReference type="OrthoDB" id="2589668at2759"/>
<evidence type="ECO:0000313" key="3">
    <source>
        <dbReference type="Proteomes" id="UP000620104"/>
    </source>
</evidence>
<gene>
    <name evidence="2" type="ORF">NliqN6_1182</name>
</gene>
<comment type="caution">
    <text evidence="2">The sequence shown here is derived from an EMBL/GenBank/DDBJ whole genome shotgun (WGS) entry which is preliminary data.</text>
</comment>
<feature type="compositionally biased region" description="Low complexity" evidence="1">
    <location>
        <begin position="175"/>
        <end position="189"/>
    </location>
</feature>
<sequence length="604" mass="66478">MQQYRITSIEAVPPLVPDDVDNDISYDHSVELSSFESSPFMSRAHFNKDAHSAWRDMKPVQPLNLKRRQEDYSAAHVPNIPASNIDNSALRPRCPPPQLRASLAPRSPSILSRSSSSHFYALQASVHHVEKSSAATQTAEFKAVERQHSTSFGSGNNRDAVPLPLQPSTNLLMRSASAPPSQLSPSESPFGLPHHFNDDISHLGFSAASLSSPSESDSADSPFRVDHHGTDFWHPNSTPMTPSRAGAKALQVLGSQTTPGKTEKKSRGKPNIDCFRPLPSTVSQEIDLFFGAAPINCGKPSSSVANRSDASTCTNSWETEEFSGLLLHHEGFGQKSSPISNTKFKTAYVPLLSPIRLHNKSSIEALRRRREQDNPTSGSTPHATKEEEEGDVFGTLASLSKAAYGITLAHRKNRQRILYNRQHSQPVAPSWEILRSDPYAAMQRRHTGPNEEVSTLRRKEPPPPLILSQRSPSALKQVMIEQVVSGRSRLPSTQVPLRSSSRSHALRPLAVVDPHTPFMAPRPAPAPPGAPQAARRVNSRQERSRDPALQRDTSPDSPRTPSPLHMQPSGLMTRISSYPADQSDQRPVLICPEQGDYESRQRKD</sequence>
<feature type="region of interest" description="Disordered" evidence="1">
    <location>
        <begin position="140"/>
        <end position="165"/>
    </location>
</feature>
<evidence type="ECO:0000313" key="2">
    <source>
        <dbReference type="EMBL" id="GHJ84780.1"/>
    </source>
</evidence>
<dbReference type="Proteomes" id="UP000620104">
    <property type="component" value="Unassembled WGS sequence"/>
</dbReference>
<dbReference type="AlphaFoldDB" id="A0A8H3TQK7"/>
<evidence type="ECO:0000256" key="1">
    <source>
        <dbReference type="SAM" id="MobiDB-lite"/>
    </source>
</evidence>
<keyword evidence="3" id="KW-1185">Reference proteome</keyword>
<feature type="region of interest" description="Disordered" evidence="1">
    <location>
        <begin position="514"/>
        <end position="604"/>
    </location>
</feature>
<protein>
    <submittedName>
        <fullName evidence="2">Uncharacterized protein</fullName>
    </submittedName>
</protein>
<feature type="compositionally biased region" description="Pro residues" evidence="1">
    <location>
        <begin position="520"/>
        <end position="530"/>
    </location>
</feature>
<accession>A0A8H3TQK7</accession>
<name>A0A8H3TQK7_9TREE</name>
<feature type="compositionally biased region" description="Low complexity" evidence="1">
    <location>
        <begin position="551"/>
        <end position="563"/>
    </location>
</feature>